<reference evidence="4 5" key="1">
    <citation type="journal article" date="2016" name="DNA Res.">
        <title>The draft genome of MD-2 pineapple using hybrid error correction of long reads.</title>
        <authorList>
            <person name="Redwan R.M."/>
            <person name="Saidin A."/>
            <person name="Kumar S.V."/>
        </authorList>
    </citation>
    <scope>NUCLEOTIDE SEQUENCE [LARGE SCALE GENOMIC DNA]</scope>
    <source>
        <strain evidence="5">cv. MD2</strain>
        <tissue evidence="4">Leaf</tissue>
    </source>
</reference>
<organism evidence="4 5">
    <name type="scientific">Ananas comosus</name>
    <name type="common">Pineapple</name>
    <name type="synonym">Ananas ananas</name>
    <dbReference type="NCBI Taxonomy" id="4615"/>
    <lineage>
        <taxon>Eukaryota</taxon>
        <taxon>Viridiplantae</taxon>
        <taxon>Streptophyta</taxon>
        <taxon>Embryophyta</taxon>
        <taxon>Tracheophyta</taxon>
        <taxon>Spermatophyta</taxon>
        <taxon>Magnoliopsida</taxon>
        <taxon>Liliopsida</taxon>
        <taxon>Poales</taxon>
        <taxon>Bromeliaceae</taxon>
        <taxon>Bromelioideae</taxon>
        <taxon>Ananas</taxon>
    </lineage>
</organism>
<evidence type="ECO:0000256" key="2">
    <source>
        <dbReference type="RuleBase" id="RU003690"/>
    </source>
</evidence>
<name>A0A199UGN3_ANACO</name>
<dbReference type="STRING" id="4615.A0A199UGN3"/>
<protein>
    <submittedName>
        <fullName evidence="4">Beta-glucosidase 22</fullName>
    </submittedName>
</protein>
<dbReference type="InterPro" id="IPR001360">
    <property type="entry name" value="Glyco_hydro_1"/>
</dbReference>
<accession>A0A199UGN3</accession>
<dbReference type="PRINTS" id="PR00131">
    <property type="entry name" value="GLHYDRLASE1"/>
</dbReference>
<dbReference type="AlphaFoldDB" id="A0A199UGN3"/>
<dbReference type="Gene3D" id="3.20.20.80">
    <property type="entry name" value="Glycosidases"/>
    <property type="match status" value="1"/>
</dbReference>
<comment type="similarity">
    <text evidence="1 2">Belongs to the glycosyl hydrolase 1 family.</text>
</comment>
<dbReference type="GO" id="GO:0005975">
    <property type="term" value="P:carbohydrate metabolic process"/>
    <property type="evidence" value="ECO:0007669"/>
    <property type="project" value="InterPro"/>
</dbReference>
<dbReference type="SUPFAM" id="SSF51445">
    <property type="entry name" value="(Trans)glycosidases"/>
    <property type="match status" value="1"/>
</dbReference>
<comment type="caution">
    <text evidence="4">The sequence shown here is derived from an EMBL/GenBank/DDBJ whole genome shotgun (WGS) entry which is preliminary data.</text>
</comment>
<sequence length="562" mass="62171">MPDNSTGDVASDGYHKYKGRARRPPALCAGALWCGLPPRQGWARGCGPQPAIRSGPSPRGWVGCPPLAQLAGPALDGRARPLQQQPAVRAAGAPRSAAAGRAQGRAPAPAAAGPTRSGWARPLRSGPGPRRGGAPAPAAGRAYEERVGAPRSRSRPGPREWEDVKLMAETGLEAYRFSISWSRLIPRIEPHVSLYHLDLPQILEDEYGGWLSPKIVDDFTAYADVCFKEFGDRVRHWTTLVEPNVIGMACYDTGIWPPNRCSYPFGLLNCSIGDSTVEPYIAVHNLLLAHASAVELYRTKYQAVQNGLIGVNVYTFWCYPFSNSTADKEATKRTIDFNVGWILNPLVFGDYPKVMKTNAGSRIPSFTKAQSKKLQGSFDFIGINHYTSVFVVDTSNGTGEGPRDFMADMFSALTVSRNATPGQFDPNKRIVDPDGLQHMLEYFKDVYGNPPVYIQENGYGYKNETLHDTPRIDFLSSFMKSTLNAIRNGANVRGYFVWSFIDVFEFLSGYEAPCGLYHVDFQDEDRKRRPKLSAKWYSDFLRNNGTNFLKTPSPHTTSRAEQ</sequence>
<evidence type="ECO:0000256" key="3">
    <source>
        <dbReference type="SAM" id="MobiDB-lite"/>
    </source>
</evidence>
<proteinExistence type="inferred from homology"/>
<dbReference type="PANTHER" id="PTHR10353:SF29">
    <property type="entry name" value="BETA-GLUCOSIDASE 11"/>
    <property type="match status" value="1"/>
</dbReference>
<dbReference type="PANTHER" id="PTHR10353">
    <property type="entry name" value="GLYCOSYL HYDROLASE"/>
    <property type="match status" value="1"/>
</dbReference>
<dbReference type="GO" id="GO:0008422">
    <property type="term" value="F:beta-glucosidase activity"/>
    <property type="evidence" value="ECO:0007669"/>
    <property type="project" value="UniProtKB-ARBA"/>
</dbReference>
<dbReference type="EMBL" id="LSRQ01008299">
    <property type="protein sequence ID" value="OAY63904.1"/>
    <property type="molecule type" value="Genomic_DNA"/>
</dbReference>
<evidence type="ECO:0000313" key="4">
    <source>
        <dbReference type="EMBL" id="OAY63904.1"/>
    </source>
</evidence>
<dbReference type="InterPro" id="IPR017853">
    <property type="entry name" value="GH"/>
</dbReference>
<dbReference type="Proteomes" id="UP000092600">
    <property type="component" value="Unassembled WGS sequence"/>
</dbReference>
<evidence type="ECO:0000313" key="5">
    <source>
        <dbReference type="Proteomes" id="UP000092600"/>
    </source>
</evidence>
<feature type="compositionally biased region" description="Low complexity" evidence="3">
    <location>
        <begin position="86"/>
        <end position="141"/>
    </location>
</feature>
<evidence type="ECO:0000256" key="1">
    <source>
        <dbReference type="ARBA" id="ARBA00010838"/>
    </source>
</evidence>
<gene>
    <name evidence="4" type="ORF">ACMD2_12484</name>
</gene>
<feature type="region of interest" description="Disordered" evidence="3">
    <location>
        <begin position="80"/>
        <end position="159"/>
    </location>
</feature>
<dbReference type="Pfam" id="PF00232">
    <property type="entry name" value="Glyco_hydro_1"/>
    <property type="match status" value="2"/>
</dbReference>